<dbReference type="InterPro" id="IPR027417">
    <property type="entry name" value="P-loop_NTPase"/>
</dbReference>
<keyword evidence="2" id="KW-0547">Nucleotide-binding</keyword>
<organism evidence="2 3">
    <name type="scientific">Roseburia amylophila</name>
    <dbReference type="NCBI Taxonomy" id="2981794"/>
    <lineage>
        <taxon>Bacteria</taxon>
        <taxon>Bacillati</taxon>
        <taxon>Bacillota</taxon>
        <taxon>Clostridia</taxon>
        <taxon>Lachnospirales</taxon>
        <taxon>Lachnospiraceae</taxon>
        <taxon>Roseburia</taxon>
    </lineage>
</organism>
<dbReference type="RefSeq" id="WP_227710300.1">
    <property type="nucleotide sequence ID" value="NZ_JAJEQW010000010.1"/>
</dbReference>
<proteinExistence type="predicted"/>
<dbReference type="EMBL" id="JAJEQW010000010">
    <property type="protein sequence ID" value="MCC2242549.1"/>
    <property type="molecule type" value="Genomic_DNA"/>
</dbReference>
<dbReference type="SUPFAM" id="SSF52540">
    <property type="entry name" value="P-loop containing nucleoside triphosphate hydrolases"/>
    <property type="match status" value="1"/>
</dbReference>
<dbReference type="PANTHER" id="PTHR30121">
    <property type="entry name" value="UNCHARACTERIZED PROTEIN YJGR-RELATED"/>
    <property type="match status" value="1"/>
</dbReference>
<comment type="caution">
    <text evidence="2">The sequence shown here is derived from an EMBL/GenBank/DDBJ whole genome shotgun (WGS) entry which is preliminary data.</text>
</comment>
<name>A0AAW4WDB2_9FIRM</name>
<dbReference type="InterPro" id="IPR051162">
    <property type="entry name" value="T4SS_component"/>
</dbReference>
<feature type="region of interest" description="Disordered" evidence="1">
    <location>
        <begin position="291"/>
        <end position="310"/>
    </location>
</feature>
<evidence type="ECO:0000256" key="1">
    <source>
        <dbReference type="SAM" id="MobiDB-lite"/>
    </source>
</evidence>
<evidence type="ECO:0000313" key="3">
    <source>
        <dbReference type="Proteomes" id="UP001198893"/>
    </source>
</evidence>
<dbReference type="Gene3D" id="1.10.8.730">
    <property type="match status" value="1"/>
</dbReference>
<reference evidence="2" key="1">
    <citation type="submission" date="2021-10" db="EMBL/GenBank/DDBJ databases">
        <title>Anaerobic single-cell dispensing facilitates the cultivation of human gut bacteria.</title>
        <authorList>
            <person name="Afrizal A."/>
        </authorList>
    </citation>
    <scope>NUCLEOTIDE SEQUENCE</scope>
    <source>
        <strain evidence="2">CLA-AA-H204</strain>
    </source>
</reference>
<dbReference type="Proteomes" id="UP001198893">
    <property type="component" value="Unassembled WGS sequence"/>
</dbReference>
<sequence>MPSFNINQLFARKKSCTEPVYKIPSNTREWLGIDTVQKNGIFKIEPMKGVAMYDRCYIFEDVNYINKDIDKKKSTLLELIKLFKCMDSQFKITIASEQHDMKSFFREVFSPMNGEEYPLLEDGIGTWINQKIEEGTRDIRKLLLLTVTHRAKSFEEAETFFGTLDTTLTSIFYGLKSQIYRMSAVERLKVIQRMARAGESGIPVSNQMIEKDTDDWKNQIVPAFIDATDDYMKINDRYACVLFAHDYDQSLNEEKVLHALTDVTFPVYITLDMEPIRKRLLKDRLLAAHTNNEKNMSSERESLNNKGQYTADNSYTLKKKKEELENLMDQVDGNDEEALYLGLLVMVSADSPEVLEQRADTLMQIATSNGYTLDPYYHRQIRAFNTVLPIGGRQVNQMRPIITSSAVAFQPFYAKDMQSGKYIYGLNKTTKQLLRGDRKDLPAPHGIMVGHTGSGKSMLIKITEISQTLLLTNDDVIAIDPNNEQKDYIESLHGQFFDFTPQCQVFLNPFEVPEYVAAGNDVDKNMFIAKKTEYAISFCTAIMTNIVVTQVHMNYISRAVRKMYEDYFNLHTSWSKHKNQPTLCKLRELLKQEVEKSEYREDRRILLDIVDSMENFTDGPYDMFAHPSNLDIDNRLIGFGLKNLPDSVWEPAMLTIMHFLSMRITYNQQTMVALRLIVDEAQYLCARPSTAEQLLHAVETYRKAGAVVTLAVQNLTRVLEHEDLRDMFSNCPYKCFLDLGGIDAANLASIQELSAREYAELENPKPGHGVMCWGGQIFLFDTRMKRDNPLYPLLNTNFHEKAAQAAENKGEDVKVHSHG</sequence>
<dbReference type="PANTHER" id="PTHR30121:SF6">
    <property type="entry name" value="SLR6007 PROTEIN"/>
    <property type="match status" value="1"/>
</dbReference>
<accession>A0AAW4WDB2</accession>
<keyword evidence="2" id="KW-0067">ATP-binding</keyword>
<dbReference type="Gene3D" id="3.40.50.300">
    <property type="entry name" value="P-loop containing nucleotide triphosphate hydrolases"/>
    <property type="match status" value="1"/>
</dbReference>
<dbReference type="AlphaFoldDB" id="A0AAW4WDB2"/>
<dbReference type="GO" id="GO:0005524">
    <property type="term" value="F:ATP binding"/>
    <property type="evidence" value="ECO:0007669"/>
    <property type="project" value="UniProtKB-KW"/>
</dbReference>
<evidence type="ECO:0000313" key="2">
    <source>
        <dbReference type="EMBL" id="MCC2242549.1"/>
    </source>
</evidence>
<gene>
    <name evidence="2" type="ORF">LKD47_09600</name>
</gene>
<protein>
    <submittedName>
        <fullName evidence="2">ATP-binding protein</fullName>
    </submittedName>
</protein>
<dbReference type="NCBIfam" id="NF045971">
    <property type="entry name" value="conju_CD1110"/>
    <property type="match status" value="1"/>
</dbReference>
<dbReference type="Pfam" id="PF12846">
    <property type="entry name" value="AAA_10"/>
    <property type="match status" value="1"/>
</dbReference>